<dbReference type="EMBL" id="JFBX01000312">
    <property type="protein sequence ID" value="KXH42170.1"/>
    <property type="molecule type" value="Genomic_DNA"/>
</dbReference>
<name>A0A135T1Y7_9PEZI</name>
<accession>A0A135T1Y7</accession>
<gene>
    <name evidence="2" type="ORF">CSIM01_12402</name>
</gene>
<proteinExistence type="predicted"/>
<feature type="compositionally biased region" description="Pro residues" evidence="1">
    <location>
        <begin position="93"/>
        <end position="109"/>
    </location>
</feature>
<evidence type="ECO:0000313" key="3">
    <source>
        <dbReference type="Proteomes" id="UP000070328"/>
    </source>
</evidence>
<protein>
    <submittedName>
        <fullName evidence="2">Uncharacterized protein</fullName>
    </submittedName>
</protein>
<evidence type="ECO:0000256" key="1">
    <source>
        <dbReference type="SAM" id="MobiDB-lite"/>
    </source>
</evidence>
<evidence type="ECO:0000313" key="2">
    <source>
        <dbReference type="EMBL" id="KXH42170.1"/>
    </source>
</evidence>
<dbReference type="Proteomes" id="UP000070328">
    <property type="component" value="Unassembled WGS sequence"/>
</dbReference>
<comment type="caution">
    <text evidence="2">The sequence shown here is derived from an EMBL/GenBank/DDBJ whole genome shotgun (WGS) entry which is preliminary data.</text>
</comment>
<organism evidence="2 3">
    <name type="scientific">Colletotrichum simmondsii</name>
    <dbReference type="NCBI Taxonomy" id="703756"/>
    <lineage>
        <taxon>Eukaryota</taxon>
        <taxon>Fungi</taxon>
        <taxon>Dikarya</taxon>
        <taxon>Ascomycota</taxon>
        <taxon>Pezizomycotina</taxon>
        <taxon>Sordariomycetes</taxon>
        <taxon>Hypocreomycetidae</taxon>
        <taxon>Glomerellales</taxon>
        <taxon>Glomerellaceae</taxon>
        <taxon>Colletotrichum</taxon>
        <taxon>Colletotrichum acutatum species complex</taxon>
    </lineage>
</organism>
<dbReference type="AlphaFoldDB" id="A0A135T1Y7"/>
<feature type="region of interest" description="Disordered" evidence="1">
    <location>
        <begin position="60"/>
        <end position="109"/>
    </location>
</feature>
<sequence>MFRPIKAISFYIVTDSSNILASLNLLQHLTPTSPQTNISEQLTSIFFYILHSTHLPPTPIRYKMPQSSSSTRPKMNITIKTDVKVTGNKNNDPPSPNTDPPTPPASPPR</sequence>
<reference evidence="2 3" key="1">
    <citation type="submission" date="2014-02" db="EMBL/GenBank/DDBJ databases">
        <title>The genome sequence of Colletotrichum simmondsii CBS122122.</title>
        <authorList>
            <person name="Baroncelli R."/>
            <person name="Thon M.R."/>
        </authorList>
    </citation>
    <scope>NUCLEOTIDE SEQUENCE [LARGE SCALE GENOMIC DNA]</scope>
    <source>
        <strain evidence="2 3">CBS122122</strain>
    </source>
</reference>
<keyword evidence="3" id="KW-1185">Reference proteome</keyword>